<evidence type="ECO:0000313" key="2">
    <source>
        <dbReference type="EMBL" id="TDZ93470.1"/>
    </source>
</evidence>
<reference evidence="4 5" key="1">
    <citation type="journal article" date="2019" name="Sci. Rep.">
        <title>Extended insight into the Mycobacterium chelonae-abscessus complex through whole genome sequencing of Mycobacterium salmoniphilum outbreak and Mycobacterium salmoniphilum-like strains.</title>
        <authorList>
            <person name="Behra P.R.K."/>
            <person name="Das S."/>
            <person name="Pettersson B.M.F."/>
            <person name="Shirreff L."/>
            <person name="DuCote T."/>
            <person name="Jacobsson K.G."/>
            <person name="Ennis D.G."/>
            <person name="Kirsebom L.A."/>
        </authorList>
    </citation>
    <scope>NUCLEOTIDE SEQUENCE [LARGE SCALE GENOMIC DNA]</scope>
    <source>
        <strain evidence="3 4">CCUG 60883</strain>
        <strain evidence="2 5">CCUG 60885</strain>
    </source>
</reference>
<proteinExistence type="predicted"/>
<accession>A0A4R8SDE3</accession>
<dbReference type="EMBL" id="PECM01000001">
    <property type="protein sequence ID" value="TEA09253.1"/>
    <property type="molecule type" value="Genomic_DNA"/>
</dbReference>
<dbReference type="Proteomes" id="UP000295685">
    <property type="component" value="Unassembled WGS sequence"/>
</dbReference>
<evidence type="ECO:0000313" key="3">
    <source>
        <dbReference type="EMBL" id="TEA09253.1"/>
    </source>
</evidence>
<dbReference type="Proteomes" id="UP000294844">
    <property type="component" value="Unassembled WGS sequence"/>
</dbReference>
<evidence type="ECO:0000313" key="4">
    <source>
        <dbReference type="Proteomes" id="UP000294844"/>
    </source>
</evidence>
<gene>
    <name evidence="3" type="ORF">CCUG60883_00014</name>
    <name evidence="2" type="ORF">CCUG60885_03073</name>
</gene>
<evidence type="ECO:0008006" key="6">
    <source>
        <dbReference type="Google" id="ProtNLM"/>
    </source>
</evidence>
<comment type="caution">
    <text evidence="2">The sequence shown here is derived from an EMBL/GenBank/DDBJ whole genome shotgun (WGS) entry which is preliminary data.</text>
</comment>
<dbReference type="AlphaFoldDB" id="A0A4R8SDE3"/>
<feature type="region of interest" description="Disordered" evidence="1">
    <location>
        <begin position="1"/>
        <end position="74"/>
    </location>
</feature>
<keyword evidence="4" id="KW-1185">Reference proteome</keyword>
<evidence type="ECO:0000256" key="1">
    <source>
        <dbReference type="SAM" id="MobiDB-lite"/>
    </source>
</evidence>
<protein>
    <recommendedName>
        <fullName evidence="6">IgA-specific serine endopeptidase autotransporter</fullName>
    </recommendedName>
</protein>
<sequence length="166" mass="19865">MQRERERQIAEAERRRWAGSGWQVSPAAAERREAQSVARLERERRRQEREQTLAARKEQARAEREQRRLQQQQEAIECRRRQVAREAKRQRDYRQALAGGDYAWLLADQRQATQQVRNQMAAVQRQARPEALAELRWRQAQEIHQITEKHHAELVARAQDSWDPDK</sequence>
<feature type="compositionally biased region" description="Basic and acidic residues" evidence="1">
    <location>
        <begin position="1"/>
        <end position="16"/>
    </location>
</feature>
<feature type="compositionally biased region" description="Basic and acidic residues" evidence="1">
    <location>
        <begin position="29"/>
        <end position="68"/>
    </location>
</feature>
<name>A0A4R8SDE3_9MYCO</name>
<organism evidence="2 5">
    <name type="scientific">Mycobacteroides salmoniphilum</name>
    <dbReference type="NCBI Taxonomy" id="404941"/>
    <lineage>
        <taxon>Bacteria</taxon>
        <taxon>Bacillati</taxon>
        <taxon>Actinomycetota</taxon>
        <taxon>Actinomycetes</taxon>
        <taxon>Mycobacteriales</taxon>
        <taxon>Mycobacteriaceae</taxon>
        <taxon>Mycobacteroides</taxon>
    </lineage>
</organism>
<dbReference type="EMBL" id="PECK01000006">
    <property type="protein sequence ID" value="TDZ93470.1"/>
    <property type="molecule type" value="Genomic_DNA"/>
</dbReference>
<evidence type="ECO:0000313" key="5">
    <source>
        <dbReference type="Proteomes" id="UP000295685"/>
    </source>
</evidence>